<keyword evidence="5" id="KW-0560">Oxidoreductase</keyword>
<evidence type="ECO:0000256" key="1">
    <source>
        <dbReference type="ARBA" id="ARBA00001966"/>
    </source>
</evidence>
<evidence type="ECO:0000256" key="3">
    <source>
        <dbReference type="ARBA" id="ARBA00022691"/>
    </source>
</evidence>
<evidence type="ECO:0000256" key="6">
    <source>
        <dbReference type="ARBA" id="ARBA00023004"/>
    </source>
</evidence>
<dbReference type="InterPro" id="IPR013785">
    <property type="entry name" value="Aldolase_TIM"/>
</dbReference>
<keyword evidence="2" id="KW-0004">4Fe-4S</keyword>
<comment type="cofactor">
    <cofactor evidence="1">
        <name>[4Fe-4S] cluster</name>
        <dbReference type="ChEBI" id="CHEBI:49883"/>
    </cofactor>
</comment>
<dbReference type="SUPFAM" id="SSF102114">
    <property type="entry name" value="Radical SAM enzymes"/>
    <property type="match status" value="1"/>
</dbReference>
<dbReference type="InterPro" id="IPR007197">
    <property type="entry name" value="rSAM"/>
</dbReference>
<dbReference type="InterPro" id="IPR034391">
    <property type="entry name" value="AdoMet-like_SPASM_containing"/>
</dbReference>
<dbReference type="InterPro" id="IPR058240">
    <property type="entry name" value="rSAM_sf"/>
</dbReference>
<dbReference type="Pfam" id="PF13186">
    <property type="entry name" value="SPASM"/>
    <property type="match status" value="1"/>
</dbReference>
<evidence type="ECO:0000256" key="4">
    <source>
        <dbReference type="ARBA" id="ARBA00022723"/>
    </source>
</evidence>
<dbReference type="Gene3D" id="3.20.20.70">
    <property type="entry name" value="Aldolase class I"/>
    <property type="match status" value="2"/>
</dbReference>
<dbReference type="SFLD" id="SFLDS00029">
    <property type="entry name" value="Radical_SAM"/>
    <property type="match status" value="1"/>
</dbReference>
<dbReference type="InterPro" id="IPR027586">
    <property type="entry name" value="rSAM_metal_mat"/>
</dbReference>
<dbReference type="NCBIfam" id="TIGR04311">
    <property type="entry name" value="rSAM_Geo_metal"/>
    <property type="match status" value="1"/>
</dbReference>
<dbReference type="InterPro" id="IPR023885">
    <property type="entry name" value="4Fe4S-binding_SPASM_dom"/>
</dbReference>
<dbReference type="EMBL" id="VLLN01000011">
    <property type="protein sequence ID" value="TWJ19141.1"/>
    <property type="molecule type" value="Genomic_DNA"/>
</dbReference>
<dbReference type="PROSITE" id="PS01305">
    <property type="entry name" value="MOAA_NIFB_PQQE"/>
    <property type="match status" value="1"/>
</dbReference>
<dbReference type="InterPro" id="IPR050377">
    <property type="entry name" value="Radical_SAM_PqqE_MftC-like"/>
</dbReference>
<name>A0A562VMZ8_9BACT</name>
<dbReference type="Pfam" id="PF04055">
    <property type="entry name" value="Radical_SAM"/>
    <property type="match status" value="1"/>
</dbReference>
<dbReference type="InterPro" id="IPR000385">
    <property type="entry name" value="MoaA_NifB_PqqE_Fe-S-bd_CS"/>
</dbReference>
<evidence type="ECO:0000259" key="8">
    <source>
        <dbReference type="PROSITE" id="PS51918"/>
    </source>
</evidence>
<evidence type="ECO:0000313" key="10">
    <source>
        <dbReference type="Proteomes" id="UP000319449"/>
    </source>
</evidence>
<proteinExistence type="predicted"/>
<keyword evidence="7" id="KW-0411">Iron-sulfur</keyword>
<keyword evidence="4" id="KW-0479">Metal-binding</keyword>
<evidence type="ECO:0000256" key="5">
    <source>
        <dbReference type="ARBA" id="ARBA00023002"/>
    </source>
</evidence>
<keyword evidence="3" id="KW-0949">S-adenosyl-L-methionine</keyword>
<dbReference type="GO" id="GO:0016491">
    <property type="term" value="F:oxidoreductase activity"/>
    <property type="evidence" value="ECO:0007669"/>
    <property type="project" value="UniProtKB-KW"/>
</dbReference>
<accession>A0A562VMZ8</accession>
<dbReference type="GO" id="GO:0051539">
    <property type="term" value="F:4 iron, 4 sulfur cluster binding"/>
    <property type="evidence" value="ECO:0007669"/>
    <property type="project" value="UniProtKB-KW"/>
</dbReference>
<organism evidence="9 10">
    <name type="scientific">Geobacter argillaceus</name>
    <dbReference type="NCBI Taxonomy" id="345631"/>
    <lineage>
        <taxon>Bacteria</taxon>
        <taxon>Pseudomonadati</taxon>
        <taxon>Thermodesulfobacteriota</taxon>
        <taxon>Desulfuromonadia</taxon>
        <taxon>Geobacterales</taxon>
        <taxon>Geobacteraceae</taxon>
        <taxon>Geobacter</taxon>
    </lineage>
</organism>
<feature type="domain" description="Radical SAM core" evidence="8">
    <location>
        <begin position="9"/>
        <end position="231"/>
    </location>
</feature>
<evidence type="ECO:0000256" key="7">
    <source>
        <dbReference type="ARBA" id="ARBA00023014"/>
    </source>
</evidence>
<sequence>MDVKHKALQEFPRKLFVEVTTRCNLSCFMCVKQNQEGLIEDGDLSPALFQRLEPLFPQLEALILNGIGEPLLHPHLEEFIRQAKAQMPANGWVGFQSNGLLMTNLRALSLVDAGLDRICLSIDALTPEKFRQMREGGEVEGVERAIAALNAAKKRCNRPEVRVGVEFVAMRGNLRELPATLRWAAQKGAAFAIVTHVLPYDADHVDETAFGSCTDKALALFQEWQERAGRENIDLGRYFEVRWRKYAREPGEQAVVEMVESMKREAQRQGIFLDLKKLLLVDFGMIEETAGVFDEVREVARETGLDVRLPEITLREQRSCSFVEDGSAFVSWQGDVSPCYFLWHRYQCYASGWHQSVKPKVFGNLADQGPLAIWNSPEFRTFRSSVLAYDYPSCVSCALAPCDYVQTEKFEQDCHIGNVPCGACLWCMGVFQCLR</sequence>
<dbReference type="PROSITE" id="PS51918">
    <property type="entry name" value="RADICAL_SAM"/>
    <property type="match status" value="1"/>
</dbReference>
<dbReference type="Proteomes" id="UP000319449">
    <property type="component" value="Unassembled WGS sequence"/>
</dbReference>
<comment type="caution">
    <text evidence="9">The sequence shown here is derived from an EMBL/GenBank/DDBJ whole genome shotgun (WGS) entry which is preliminary data.</text>
</comment>
<dbReference type="SFLD" id="SFLDG01387">
    <property type="entry name" value="BtrN-like_SPASM_domain_contain"/>
    <property type="match status" value="1"/>
</dbReference>
<protein>
    <submittedName>
        <fullName evidence="9">Putative metalloenzyme radical SAM/SPASM domain maturase</fullName>
    </submittedName>
</protein>
<dbReference type="CDD" id="cd01335">
    <property type="entry name" value="Radical_SAM"/>
    <property type="match status" value="1"/>
</dbReference>
<dbReference type="CDD" id="cd21121">
    <property type="entry name" value="SPASM_Cmo-like"/>
    <property type="match status" value="1"/>
</dbReference>
<dbReference type="PANTHER" id="PTHR11228">
    <property type="entry name" value="RADICAL SAM DOMAIN PROTEIN"/>
    <property type="match status" value="1"/>
</dbReference>
<reference evidence="9 10" key="1">
    <citation type="submission" date="2019-07" db="EMBL/GenBank/DDBJ databases">
        <title>Genomic Encyclopedia of Archaeal and Bacterial Type Strains, Phase II (KMG-II): from individual species to whole genera.</title>
        <authorList>
            <person name="Goeker M."/>
        </authorList>
    </citation>
    <scope>NUCLEOTIDE SEQUENCE [LARGE SCALE GENOMIC DNA]</scope>
    <source>
        <strain evidence="9 10">ATCC BAA-1139</strain>
    </source>
</reference>
<keyword evidence="6" id="KW-0408">Iron</keyword>
<dbReference type="AlphaFoldDB" id="A0A562VMZ8"/>
<keyword evidence="10" id="KW-1185">Reference proteome</keyword>
<dbReference type="PANTHER" id="PTHR11228:SF7">
    <property type="entry name" value="PQQA PEPTIDE CYCLASE"/>
    <property type="match status" value="1"/>
</dbReference>
<evidence type="ECO:0000256" key="2">
    <source>
        <dbReference type="ARBA" id="ARBA00022485"/>
    </source>
</evidence>
<dbReference type="OrthoDB" id="9772409at2"/>
<dbReference type="GO" id="GO:0046872">
    <property type="term" value="F:metal ion binding"/>
    <property type="evidence" value="ECO:0007669"/>
    <property type="project" value="UniProtKB-KW"/>
</dbReference>
<dbReference type="SFLD" id="SFLDG01067">
    <property type="entry name" value="SPASM/twitch_domain_containing"/>
    <property type="match status" value="1"/>
</dbReference>
<gene>
    <name evidence="9" type="ORF">JN12_02088</name>
</gene>
<evidence type="ECO:0000313" key="9">
    <source>
        <dbReference type="EMBL" id="TWJ19141.1"/>
    </source>
</evidence>